<dbReference type="Gene3D" id="3.20.20.370">
    <property type="entry name" value="Glycoside hydrolase/deacetylase"/>
    <property type="match status" value="2"/>
</dbReference>
<protein>
    <submittedName>
        <fullName evidence="3">Peptidoglycan/xylan/chitin deacetylase, PgdA/CDA1 family</fullName>
    </submittedName>
</protein>
<accession>A0A1I4LCL4</accession>
<keyword evidence="1" id="KW-0732">Signal</keyword>
<feature type="domain" description="NodB homology" evidence="2">
    <location>
        <begin position="317"/>
        <end position="559"/>
    </location>
</feature>
<evidence type="ECO:0000313" key="3">
    <source>
        <dbReference type="EMBL" id="SFL88609.1"/>
    </source>
</evidence>
<dbReference type="InterPro" id="IPR002509">
    <property type="entry name" value="NODB_dom"/>
</dbReference>
<dbReference type="GO" id="GO:0016810">
    <property type="term" value="F:hydrolase activity, acting on carbon-nitrogen (but not peptide) bonds"/>
    <property type="evidence" value="ECO:0007669"/>
    <property type="project" value="InterPro"/>
</dbReference>
<dbReference type="CDD" id="cd10918">
    <property type="entry name" value="CE4_NodB_like_5s_6s"/>
    <property type="match status" value="1"/>
</dbReference>
<dbReference type="PANTHER" id="PTHR34216:SF11">
    <property type="entry name" value="CHITOOLIGOSACCHARIDE DEACETYLASE"/>
    <property type="match status" value="1"/>
</dbReference>
<dbReference type="InterPro" id="IPR011330">
    <property type="entry name" value="Glyco_hydro/deAcase_b/a-brl"/>
</dbReference>
<dbReference type="OrthoDB" id="2795102at2"/>
<reference evidence="3 4" key="1">
    <citation type="submission" date="2016-10" db="EMBL/GenBank/DDBJ databases">
        <authorList>
            <person name="de Groot N.N."/>
        </authorList>
    </citation>
    <scope>NUCLEOTIDE SEQUENCE [LARGE SCALE GENOMIC DNA]</scope>
    <source>
        <strain evidence="3 4">DSM 45317</strain>
    </source>
</reference>
<dbReference type="EMBL" id="FOSW01000021">
    <property type="protein sequence ID" value="SFL88609.1"/>
    <property type="molecule type" value="Genomic_DNA"/>
</dbReference>
<dbReference type="AlphaFoldDB" id="A0A1I4LCL4"/>
<dbReference type="STRING" id="504800.SAMN04488085_12119"/>
<dbReference type="GO" id="GO:0005975">
    <property type="term" value="P:carbohydrate metabolic process"/>
    <property type="evidence" value="ECO:0007669"/>
    <property type="project" value="InterPro"/>
</dbReference>
<dbReference type="Proteomes" id="UP000199152">
    <property type="component" value="Unassembled WGS sequence"/>
</dbReference>
<organism evidence="3 4">
    <name type="scientific">Geodermatophilus ruber</name>
    <dbReference type="NCBI Taxonomy" id="504800"/>
    <lineage>
        <taxon>Bacteria</taxon>
        <taxon>Bacillati</taxon>
        <taxon>Actinomycetota</taxon>
        <taxon>Actinomycetes</taxon>
        <taxon>Geodermatophilales</taxon>
        <taxon>Geodermatophilaceae</taxon>
        <taxon>Geodermatophilus</taxon>
    </lineage>
</organism>
<name>A0A1I4LCL4_9ACTN</name>
<dbReference type="SUPFAM" id="SSF88713">
    <property type="entry name" value="Glycoside hydrolase/deacetylase"/>
    <property type="match status" value="2"/>
</dbReference>
<dbReference type="InParanoid" id="A0A1I4LCL4"/>
<dbReference type="CDD" id="cd10967">
    <property type="entry name" value="CE4_GLA_like_6s"/>
    <property type="match status" value="1"/>
</dbReference>
<evidence type="ECO:0000313" key="4">
    <source>
        <dbReference type="Proteomes" id="UP000199152"/>
    </source>
</evidence>
<keyword evidence="4" id="KW-1185">Reference proteome</keyword>
<evidence type="ECO:0000259" key="2">
    <source>
        <dbReference type="PROSITE" id="PS51677"/>
    </source>
</evidence>
<evidence type="ECO:0000256" key="1">
    <source>
        <dbReference type="ARBA" id="ARBA00022729"/>
    </source>
</evidence>
<gene>
    <name evidence="3" type="ORF">SAMN04488085_12119</name>
</gene>
<dbReference type="Pfam" id="PF01522">
    <property type="entry name" value="Polysacc_deac_1"/>
    <property type="match status" value="2"/>
</dbReference>
<proteinExistence type="predicted"/>
<sequence>MTPSRRPRRPGSRLRWAILLVLVPCVVAASVWALARTTSEDPSSGAAPGGPRGTVVSLTFDGGKASQYRYARPLLRQYGMSGTFYVPTGPIDANGPCCMSWQQAQQLYREGDEIGGSTQDARDLTIPLPDPAQDYADKQKQVCGARDRLAGLGLDPRSFAYPAGKHTYDFSTVHRSLADLVASCGYSSGRVIGGLFADQGPAAAAIPLPPEEPFVVRNPDRTSPSPLTLEELQRAVTAGAGNRHWIPLVFNEVCHSTDPAYEDCMSSVKPVDDAVLSAFLRWLHDAGTADGAPAGTTVRTVREVMGAPPQPPLPAPRTVVSLTFDGGHASQELAGDALRAHRMHGTFFVNTGLIDGENPFAGSNPNHLSWEAIFRLLMQGNEIGGHTSTYVDLTDPGIPESVKRDEICRDRTRLWQMGLDPQSFAYPYGKADAAARQLVESCGYRSARSTQSVSPDGVVVPDTIPPVDPFSTRAVGVSGNSPLTLDRLQRAIVTAADSGGGWVQVVFHSICRPSDPEFAACMADGVEESALTAFLDWLQHDAPPGTTVKTVREVVANGP</sequence>
<dbReference type="RefSeq" id="WP_091329786.1">
    <property type="nucleotide sequence ID" value="NZ_FOSW01000021.1"/>
</dbReference>
<dbReference type="PANTHER" id="PTHR34216">
    <property type="match status" value="1"/>
</dbReference>
<dbReference type="InterPro" id="IPR051398">
    <property type="entry name" value="Polysacch_Deacetylase"/>
</dbReference>
<dbReference type="PROSITE" id="PS51677">
    <property type="entry name" value="NODB"/>
    <property type="match status" value="1"/>
</dbReference>